<keyword evidence="2" id="KW-1185">Reference proteome</keyword>
<accession>A0A1G6C479</accession>
<organism evidence="1 2">
    <name type="scientific">Eubacterium oxidoreducens</name>
    <dbReference type="NCBI Taxonomy" id="1732"/>
    <lineage>
        <taxon>Bacteria</taxon>
        <taxon>Bacillati</taxon>
        <taxon>Bacillota</taxon>
        <taxon>Clostridia</taxon>
        <taxon>Eubacteriales</taxon>
        <taxon>Eubacteriaceae</taxon>
        <taxon>Eubacterium</taxon>
    </lineage>
</organism>
<dbReference type="Proteomes" id="UP000199228">
    <property type="component" value="Unassembled WGS sequence"/>
</dbReference>
<evidence type="ECO:0000313" key="1">
    <source>
        <dbReference type="EMBL" id="SDB27676.1"/>
    </source>
</evidence>
<protein>
    <recommendedName>
        <fullName evidence="3">DUF4317 domain-containing protein</fullName>
    </recommendedName>
</protein>
<reference evidence="1 2" key="1">
    <citation type="submission" date="2016-10" db="EMBL/GenBank/DDBJ databases">
        <authorList>
            <person name="de Groot N.N."/>
        </authorList>
    </citation>
    <scope>NUCLEOTIDE SEQUENCE [LARGE SCALE GENOMIC DNA]</scope>
    <source>
        <strain evidence="1 2">DSM 3217</strain>
    </source>
</reference>
<proteinExistence type="predicted"/>
<dbReference type="InterPro" id="IPR025466">
    <property type="entry name" value="DUF4317"/>
</dbReference>
<evidence type="ECO:0008006" key="3">
    <source>
        <dbReference type="Google" id="ProtNLM"/>
    </source>
</evidence>
<dbReference type="AlphaFoldDB" id="A0A1G6C479"/>
<name>A0A1G6C479_EUBOX</name>
<dbReference type="Pfam" id="PF14199">
    <property type="entry name" value="DUF4317"/>
    <property type="match status" value="1"/>
</dbReference>
<dbReference type="EMBL" id="FMXR01000015">
    <property type="protein sequence ID" value="SDB27676.1"/>
    <property type="molecule type" value="Genomic_DNA"/>
</dbReference>
<evidence type="ECO:0000313" key="2">
    <source>
        <dbReference type="Proteomes" id="UP000199228"/>
    </source>
</evidence>
<dbReference type="RefSeq" id="WP_090174282.1">
    <property type="nucleotide sequence ID" value="NZ_FMXR01000015.1"/>
</dbReference>
<dbReference type="STRING" id="1732.SAMN02910417_02064"/>
<gene>
    <name evidence="1" type="ORF">SAMN02910417_02064</name>
</gene>
<sequence length="381" mass="43502">MNKKEVLEIRKQFTPANCAIDRICGCYVDYEKNKIMTSKDAFLSLPEEEEHKYFDIFKKTLGGTVGKNLTTMEFLLEQEQPGGSQEFLLRLRDSKLQDDQLLEDFYNKMIDEYFYEENYYIVLIHGNYDVPGKTSDGLEMEDASDSVYEFILCSICPVTMSKAGLSYDSMTNSMAERVRDWVVQPPINGMLFPAFEDRTADIHKVLYFAKNPEIMQENFISQILGSVPSLTPGGQKDSFHEVLTMTLEQNGDFDTIKMIHENISELVEESKDEDELVMLGKEQVSQLLSNSGVGHDDLEFFEELYDEKVGEREELVLNNIAETKKFQIETPDVVIKVDPERAMMIETMDIDGRHCIVIPAEGNVEVNGVSVSLRKDKGDSE</sequence>
<dbReference type="OrthoDB" id="1642058at2"/>